<evidence type="ECO:0000313" key="2">
    <source>
        <dbReference type="Proteomes" id="UP000275078"/>
    </source>
</evidence>
<sequence length="189" mass="20961">MQNHNRPSSVNIWVQTGRTTGSGHYQAVNPSQPATLGVAHPYGVNPADIPAGQAYISPVIPAENAPALQRQTHACGNRILVRRLTACLSFVRLLEVIPCSLCSGSGRHWQRPADFLCECCHFAACGTCLERGFRRELGEIEYVELRNDWDEELVYKAIFETYSHAQGPRGEEYCTSVLERTVQSVRAST</sequence>
<reference evidence="1 2" key="1">
    <citation type="journal article" date="2018" name="Nat. Ecol. Evol.">
        <title>Pezizomycetes genomes reveal the molecular basis of ectomycorrhizal truffle lifestyle.</title>
        <authorList>
            <person name="Murat C."/>
            <person name="Payen T."/>
            <person name="Noel B."/>
            <person name="Kuo A."/>
            <person name="Morin E."/>
            <person name="Chen J."/>
            <person name="Kohler A."/>
            <person name="Krizsan K."/>
            <person name="Balestrini R."/>
            <person name="Da Silva C."/>
            <person name="Montanini B."/>
            <person name="Hainaut M."/>
            <person name="Levati E."/>
            <person name="Barry K.W."/>
            <person name="Belfiori B."/>
            <person name="Cichocki N."/>
            <person name="Clum A."/>
            <person name="Dockter R.B."/>
            <person name="Fauchery L."/>
            <person name="Guy J."/>
            <person name="Iotti M."/>
            <person name="Le Tacon F."/>
            <person name="Lindquist E.A."/>
            <person name="Lipzen A."/>
            <person name="Malagnac F."/>
            <person name="Mello A."/>
            <person name="Molinier V."/>
            <person name="Miyauchi S."/>
            <person name="Poulain J."/>
            <person name="Riccioni C."/>
            <person name="Rubini A."/>
            <person name="Sitrit Y."/>
            <person name="Splivallo R."/>
            <person name="Traeger S."/>
            <person name="Wang M."/>
            <person name="Zifcakova L."/>
            <person name="Wipf D."/>
            <person name="Zambonelli A."/>
            <person name="Paolocci F."/>
            <person name="Nowrousian M."/>
            <person name="Ottonello S."/>
            <person name="Baldrian P."/>
            <person name="Spatafora J.W."/>
            <person name="Henrissat B."/>
            <person name="Nagy L.G."/>
            <person name="Aury J.M."/>
            <person name="Wincker P."/>
            <person name="Grigoriev I.V."/>
            <person name="Bonfante P."/>
            <person name="Martin F.M."/>
        </authorList>
    </citation>
    <scope>NUCLEOTIDE SEQUENCE [LARGE SCALE GENOMIC DNA]</scope>
    <source>
        <strain evidence="1 2">RN42</strain>
    </source>
</reference>
<keyword evidence="2" id="KW-1185">Reference proteome</keyword>
<proteinExistence type="predicted"/>
<dbReference type="Proteomes" id="UP000275078">
    <property type="component" value="Unassembled WGS sequence"/>
</dbReference>
<protein>
    <submittedName>
        <fullName evidence="1">Uncharacterized protein</fullName>
    </submittedName>
</protein>
<gene>
    <name evidence="1" type="ORF">BJ508DRAFT_323334</name>
</gene>
<name>A0A3N4IGM4_ASCIM</name>
<dbReference type="EMBL" id="ML119657">
    <property type="protein sequence ID" value="RPA84776.1"/>
    <property type="molecule type" value="Genomic_DNA"/>
</dbReference>
<dbReference type="AlphaFoldDB" id="A0A3N4IGM4"/>
<accession>A0A3N4IGM4</accession>
<organism evidence="1 2">
    <name type="scientific">Ascobolus immersus RN42</name>
    <dbReference type="NCBI Taxonomy" id="1160509"/>
    <lineage>
        <taxon>Eukaryota</taxon>
        <taxon>Fungi</taxon>
        <taxon>Dikarya</taxon>
        <taxon>Ascomycota</taxon>
        <taxon>Pezizomycotina</taxon>
        <taxon>Pezizomycetes</taxon>
        <taxon>Pezizales</taxon>
        <taxon>Ascobolaceae</taxon>
        <taxon>Ascobolus</taxon>
    </lineage>
</organism>
<evidence type="ECO:0000313" key="1">
    <source>
        <dbReference type="EMBL" id="RPA84776.1"/>
    </source>
</evidence>